<dbReference type="Gene3D" id="2.60.40.1840">
    <property type="match status" value="1"/>
</dbReference>
<evidence type="ECO:0000256" key="6">
    <source>
        <dbReference type="ARBA" id="ARBA00022438"/>
    </source>
</evidence>
<protein>
    <recommendedName>
        <fullName evidence="5 13">Aminopeptidase N</fullName>
        <ecNumber evidence="4 13">3.4.11.2</ecNumber>
    </recommendedName>
</protein>
<evidence type="ECO:0000256" key="13">
    <source>
        <dbReference type="NCBIfam" id="TIGR02414"/>
    </source>
</evidence>
<comment type="similarity">
    <text evidence="3">Belongs to the peptidase M1 family.</text>
</comment>
<evidence type="ECO:0000256" key="2">
    <source>
        <dbReference type="ARBA" id="ARBA00001947"/>
    </source>
</evidence>
<keyword evidence="7" id="KW-0645">Protease</keyword>
<dbReference type="FunFam" id="2.60.40.1840:FF:000001">
    <property type="entry name" value="Aminopeptidase N"/>
    <property type="match status" value="1"/>
</dbReference>
<comment type="cofactor">
    <cofactor evidence="2">
        <name>Zn(2+)</name>
        <dbReference type="ChEBI" id="CHEBI:29105"/>
    </cofactor>
</comment>
<dbReference type="GO" id="GO:0008270">
    <property type="term" value="F:zinc ion binding"/>
    <property type="evidence" value="ECO:0007669"/>
    <property type="project" value="InterPro"/>
</dbReference>
<dbReference type="EC" id="3.4.11.2" evidence="4 13"/>
<dbReference type="Gene3D" id="1.10.390.10">
    <property type="entry name" value="Neutral Protease Domain 2"/>
    <property type="match status" value="1"/>
</dbReference>
<reference evidence="18 19" key="2">
    <citation type="journal article" date="2016" name="Sci. Rep.">
        <title>The genome of Rhizobiales bacteria in predatory ants reveals urease gene functions but no genes for nitrogen fixation.</title>
        <authorList>
            <person name="Neuvonen M.M."/>
            <person name="Tamarit D."/>
            <person name="Naslund K."/>
            <person name="Liebig J."/>
            <person name="Feldhaar H."/>
            <person name="Moran N.A."/>
            <person name="Guy L."/>
            <person name="Andersson S.G."/>
        </authorList>
    </citation>
    <scope>NUCLEOTIDE SEQUENCE [LARGE SCALE GENOMIC DNA]</scope>
    <source>
        <strain evidence="18 19">Hsal</strain>
    </source>
</reference>
<dbReference type="InterPro" id="IPR035414">
    <property type="entry name" value="Peptidase_M1_pepN_Ig-like"/>
</dbReference>
<dbReference type="InterPro" id="IPR045357">
    <property type="entry name" value="Aminopeptidase_N-like_N"/>
</dbReference>
<dbReference type="Pfam" id="PF17432">
    <property type="entry name" value="DUF3458_C"/>
    <property type="match status" value="1"/>
</dbReference>
<evidence type="ECO:0000256" key="7">
    <source>
        <dbReference type="ARBA" id="ARBA00022670"/>
    </source>
</evidence>
<evidence type="ECO:0000256" key="11">
    <source>
        <dbReference type="ARBA" id="ARBA00023049"/>
    </source>
</evidence>
<dbReference type="Gene3D" id="1.25.50.10">
    <property type="entry name" value="Peptidase M1, alanyl aminopeptidase, C-terminal domain"/>
    <property type="match status" value="1"/>
</dbReference>
<dbReference type="InterPro" id="IPR012779">
    <property type="entry name" value="Peptidase_M1_pepN"/>
</dbReference>
<evidence type="ECO:0000313" key="18">
    <source>
        <dbReference type="EMBL" id="AQS41502.1"/>
    </source>
</evidence>
<evidence type="ECO:0000256" key="3">
    <source>
        <dbReference type="ARBA" id="ARBA00010136"/>
    </source>
</evidence>
<keyword evidence="8" id="KW-0479">Metal-binding</keyword>
<dbReference type="NCBIfam" id="TIGR02414">
    <property type="entry name" value="pepN_proteo"/>
    <property type="match status" value="1"/>
</dbReference>
<dbReference type="FunFam" id="2.60.40.1730:FF:000005">
    <property type="entry name" value="Aminopeptidase N"/>
    <property type="match status" value="1"/>
</dbReference>
<dbReference type="GO" id="GO:0006508">
    <property type="term" value="P:proteolysis"/>
    <property type="evidence" value="ECO:0007669"/>
    <property type="project" value="UniProtKB-UniRule"/>
</dbReference>
<dbReference type="Gene3D" id="2.60.40.1730">
    <property type="entry name" value="tricorn interacting facor f3 domain"/>
    <property type="match status" value="1"/>
</dbReference>
<dbReference type="InterPro" id="IPR014782">
    <property type="entry name" value="Peptidase_M1_dom"/>
</dbReference>
<dbReference type="EMBL" id="CP017315">
    <property type="protein sequence ID" value="AQS41502.1"/>
    <property type="molecule type" value="Genomic_DNA"/>
</dbReference>
<keyword evidence="11" id="KW-0482">Metalloprotease</keyword>
<dbReference type="SUPFAM" id="SSF63737">
    <property type="entry name" value="Leukotriene A4 hydrolase N-terminal domain"/>
    <property type="match status" value="1"/>
</dbReference>
<keyword evidence="19" id="KW-1185">Reference proteome</keyword>
<dbReference type="PANTHER" id="PTHR46322:SF1">
    <property type="entry name" value="PUROMYCIN-SENSITIVE AMINOPEPTIDASE"/>
    <property type="match status" value="1"/>
</dbReference>
<dbReference type="InterPro" id="IPR037144">
    <property type="entry name" value="Peptidase_M1_pepN_C_sf"/>
</dbReference>
<dbReference type="GO" id="GO:0008237">
    <property type="term" value="F:metallopeptidase activity"/>
    <property type="evidence" value="ECO:0007669"/>
    <property type="project" value="UniProtKB-UniRule"/>
</dbReference>
<dbReference type="InterPro" id="IPR024601">
    <property type="entry name" value="Peptidase_M1_pepN_C"/>
</dbReference>
<dbReference type="InterPro" id="IPR038438">
    <property type="entry name" value="PepN_Ig-like_sf"/>
</dbReference>
<evidence type="ECO:0000259" key="16">
    <source>
        <dbReference type="Pfam" id="PF17432"/>
    </source>
</evidence>
<dbReference type="AlphaFoldDB" id="A0A1U9JUF6"/>
<name>A0A1U9JUF6_9HYPH</name>
<comment type="function">
    <text evidence="12">Aminopeptidase N is involved in the degradation of intracellular peptides generated by protein breakdown during normal growth as well as in response to nutrient starvation.</text>
</comment>
<dbReference type="InterPro" id="IPR027268">
    <property type="entry name" value="Peptidase_M4/M1_CTD_sf"/>
</dbReference>
<dbReference type="SUPFAM" id="SSF55486">
    <property type="entry name" value="Metalloproteases ('zincins'), catalytic domain"/>
    <property type="match status" value="1"/>
</dbReference>
<keyword evidence="10" id="KW-0862">Zinc</keyword>
<dbReference type="Gene3D" id="3.30.2010.30">
    <property type="match status" value="1"/>
</dbReference>
<dbReference type="KEGG" id="thd:BHV28_08030"/>
<keyword evidence="6 18" id="KW-0031">Aminopeptidase</keyword>
<evidence type="ECO:0000256" key="10">
    <source>
        <dbReference type="ARBA" id="ARBA00022833"/>
    </source>
</evidence>
<dbReference type="Pfam" id="PF01433">
    <property type="entry name" value="Peptidase_M1"/>
    <property type="match status" value="1"/>
</dbReference>
<gene>
    <name evidence="18" type="primary">pepN</name>
    <name evidence="18" type="ORF">BHV28_08030</name>
</gene>
<accession>A0A1U9JUF6</accession>
<feature type="domain" description="Peptidase M1 membrane alanine aminopeptidase" evidence="14">
    <location>
        <begin position="231"/>
        <end position="443"/>
    </location>
</feature>
<evidence type="ECO:0000256" key="4">
    <source>
        <dbReference type="ARBA" id="ARBA00012564"/>
    </source>
</evidence>
<feature type="domain" description="Aminopeptidase N-like N-terminal" evidence="17">
    <location>
        <begin position="26"/>
        <end position="192"/>
    </location>
</feature>
<reference evidence="18 19" key="1">
    <citation type="journal article" date="2010" name="Science">
        <title>Genomic comparison of the ants Camponotus floridanus and Harpegnathos saltator.</title>
        <authorList>
            <person name="Bonasio R."/>
            <person name="Zhang G."/>
            <person name="Ye C."/>
            <person name="Mutti N.S."/>
            <person name="Fang X."/>
            <person name="Qin N."/>
            <person name="Donahue G."/>
            <person name="Yang P."/>
            <person name="Li Q."/>
            <person name="Li C."/>
            <person name="Zhang P."/>
            <person name="Huang Z."/>
            <person name="Berger S.L."/>
            <person name="Reinberg D."/>
            <person name="Wang J."/>
            <person name="Liebig J."/>
        </authorList>
    </citation>
    <scope>NUCLEOTIDE SEQUENCE [LARGE SCALE GENOMIC DNA]</scope>
    <source>
        <strain evidence="18 19">Hsal</strain>
    </source>
</reference>
<feature type="domain" description="Peptidase M1 alanyl aminopeptidase C-terminal" evidence="16">
    <location>
        <begin position="554"/>
        <end position="873"/>
    </location>
</feature>
<feature type="domain" description="Peptidase M1 alanyl aminopeptidase Ig-like fold" evidence="15">
    <location>
        <begin position="450"/>
        <end position="549"/>
    </location>
</feature>
<dbReference type="FunFam" id="3.30.2010.30:FF:000002">
    <property type="entry name" value="Putative aminopeptidase N"/>
    <property type="match status" value="1"/>
</dbReference>
<evidence type="ECO:0000256" key="5">
    <source>
        <dbReference type="ARBA" id="ARBA00015611"/>
    </source>
</evidence>
<dbReference type="STRING" id="1902579.BHV28_08030"/>
<dbReference type="Pfam" id="PF17900">
    <property type="entry name" value="Peptidase_M1_N"/>
    <property type="match status" value="1"/>
</dbReference>
<evidence type="ECO:0000256" key="9">
    <source>
        <dbReference type="ARBA" id="ARBA00022801"/>
    </source>
</evidence>
<evidence type="ECO:0000313" key="19">
    <source>
        <dbReference type="Proteomes" id="UP000188912"/>
    </source>
</evidence>
<dbReference type="InterPro" id="IPR042097">
    <property type="entry name" value="Aminopeptidase_N-like_N_sf"/>
</dbReference>
<organism evidence="18 19">
    <name type="scientific">Candidatus Tokpelaia hoelldobleri</name>
    <dbReference type="NCBI Taxonomy" id="1902579"/>
    <lineage>
        <taxon>Bacteria</taxon>
        <taxon>Pseudomonadati</taxon>
        <taxon>Pseudomonadota</taxon>
        <taxon>Alphaproteobacteria</taxon>
        <taxon>Hyphomicrobiales</taxon>
        <taxon>Candidatus Tokpelaia</taxon>
    </lineage>
</organism>
<dbReference type="PANTHER" id="PTHR46322">
    <property type="entry name" value="PUROMYCIN-SENSITIVE AMINOPEPTIDASE"/>
    <property type="match status" value="1"/>
</dbReference>
<evidence type="ECO:0000259" key="14">
    <source>
        <dbReference type="Pfam" id="PF01433"/>
    </source>
</evidence>
<dbReference type="PRINTS" id="PR00756">
    <property type="entry name" value="ALADIPTASE"/>
</dbReference>
<dbReference type="GO" id="GO:0016285">
    <property type="term" value="F:alanyl aminopeptidase activity"/>
    <property type="evidence" value="ECO:0007669"/>
    <property type="project" value="UniProtKB-EC"/>
</dbReference>
<evidence type="ECO:0000259" key="17">
    <source>
        <dbReference type="Pfam" id="PF17900"/>
    </source>
</evidence>
<evidence type="ECO:0000256" key="1">
    <source>
        <dbReference type="ARBA" id="ARBA00000098"/>
    </source>
</evidence>
<proteinExistence type="inferred from homology"/>
<dbReference type="InterPro" id="IPR001930">
    <property type="entry name" value="Peptidase_M1"/>
</dbReference>
<evidence type="ECO:0000256" key="12">
    <source>
        <dbReference type="ARBA" id="ARBA00059739"/>
    </source>
</evidence>
<evidence type="ECO:0000259" key="15">
    <source>
        <dbReference type="Pfam" id="PF11940"/>
    </source>
</evidence>
<comment type="catalytic activity">
    <reaction evidence="1">
        <text>Release of an N-terminal amino acid, Xaa-|-Yaa- from a peptide, amide or arylamide. Xaa is preferably Ala, but may be most amino acids including Pro (slow action). When a terminal hydrophobic residue is followed by a prolyl residue, the two may be released as an intact Xaa-Pro dipeptide.</text>
        <dbReference type="EC" id="3.4.11.2"/>
    </reaction>
</comment>
<keyword evidence="9" id="KW-0378">Hydrolase</keyword>
<sequence>MNAVAHPVFRLEDYRQTPYTIPRTELCFNLHPEKTQVQAKLAFTPRQDTPAATPLVLDGDELILVSVAIDGKPLPQNAYSATADRLEIFNPPAAPFTLETTTQINPQANRQLMGLYRSNGIFCTQCEAEGFRRITYFYDRPDVLSVYTVRIEAEAKSCPVLLANGNPRESGALEDGRHYAVWHDPFPKPSYLFALVGGDLEAVHDTFTTAGGKKVALAIYVEKSKGNRALYAMDALKRSMRWDEEAFGREYDLDVFNIVAVSDFNMGAMENKGLNIFNDKYVLADPQTATDADYAGIERVIAHEYFHNWTGDRITCRDWFQLCLKEGLTVYRDQEFSSDQRSRPVVRIGEVRMLAAAQFPEDAGPLAHPVRPRQYAEINNFYTTTIYEKGAEVVRMVHTLLGDTLFRAGMDLYFQRHDGEACTIEDFIACFAETSGRDFSQFMLWYEQAGTPHIKAEFDFDEKGNSLTITLEQSLKSTPGQTEKQPMVLPVRFGLVGADGRDMAFQADNHVEGDVMVLSGKRQSFCFTGLKSRPVPSLLRGFSAPVTIELPLSDKDMAFLARHDSDPVNRWQALNRLLLKTCAQMAQTASAPDEQLVDLIGEIAGDETLDPAFRVMCLSIPSEAEIARVIDHDVDPERIFAAWQGLLAAIAQKHQVHFLALWQNIDRKAPYSPDAASAGKRALANILLDYLARAENAPQRAADAYGKADNMTDRIAALRILAHQFPHAEQTKAALQDFATRFAADPLVMDKWFAVQATRAGADTLEQVQALTEHPLFSYDNPNRVRALIATFAAGSQTGFNRADGKAYDFLAETILMIDKQNPQLASRLLTTMRSWRSLEKNRKGKIKTALEKIAHADRLSRDVNDIVTRMLHE</sequence>
<dbReference type="Pfam" id="PF11940">
    <property type="entry name" value="DUF3458"/>
    <property type="match status" value="1"/>
</dbReference>
<dbReference type="Proteomes" id="UP000188912">
    <property type="component" value="Chromosome"/>
</dbReference>
<dbReference type="CDD" id="cd09600">
    <property type="entry name" value="M1_APN"/>
    <property type="match status" value="1"/>
</dbReference>
<evidence type="ECO:0000256" key="8">
    <source>
        <dbReference type="ARBA" id="ARBA00022723"/>
    </source>
</evidence>